<dbReference type="Pfam" id="PF00575">
    <property type="entry name" value="S1"/>
    <property type="match status" value="1"/>
</dbReference>
<evidence type="ECO:0000256" key="6">
    <source>
        <dbReference type="NCBIfam" id="TIGR03591"/>
    </source>
</evidence>
<dbReference type="HAMAP" id="MF_01595">
    <property type="entry name" value="PNPase"/>
    <property type="match status" value="1"/>
</dbReference>
<accession>A0A0G0UDI1</accession>
<feature type="domain" description="S1 motif" evidence="9">
    <location>
        <begin position="625"/>
        <end position="679"/>
    </location>
</feature>
<dbReference type="GO" id="GO:0006396">
    <property type="term" value="P:RNA processing"/>
    <property type="evidence" value="ECO:0007669"/>
    <property type="project" value="InterPro"/>
</dbReference>
<dbReference type="NCBIfam" id="TIGR03591">
    <property type="entry name" value="polynuc_phos"/>
    <property type="match status" value="1"/>
</dbReference>
<sequence>MSKVVRKELDLDGKKFVFETGELASKANASVLASLGETVVLATVVSKEASPDVDFFPLAVDYEERLYAGGKISTSRFIKREGRPSEEAVLTARLIDRSIRPLFPKDYQAEVQVVITVLSVDQENDPDVISLNAASCALSISDIPWNGPIAGIRVGRQNGGFISNPTEEENAFSSLDLVLATTKDEVVMVEASAKEVDEKSITSAMQFGVEGGRQILSAIEALQKEVGRKKQDYQAKGMEIKKREEVKKFIEENIIKDLENPAVSQDEAWFGDVLEKLEGEFLDEDNGISSKQLANVLDDEVAGFLRERILKTKKRIDGRSPDDIRPITTRVGLLPRTHGSGLFQRGETQVLSIATLASPALEQLIEGMVISGTKRYMHHYNFPPFSAGEVKRLGAPGRREIGHGALAEKALVPALPSQDVFPYTVRVVSEVLSSAGSTSMAAACGSTLALMDAGVPIKEPVAGISVGLVTDKKNKDNYVTLVDIAYQEDAQGDMDCKVAGTKNGVTAIQMDIKLESVSLKILEEALEKAKKARLSILETILKTIPASREKISKHAPTVVVVKIDPAKIGDVIGSGGRTINKIISETGAAIDINDEGTVTITSKDKEACERATKFVEGIVKEAKVGEEYEGTVKRILPFGAMIELLPGKEGLVHISKLGVPRGQNISDYINVGDKIKVKV</sequence>
<evidence type="ECO:0000313" key="11">
    <source>
        <dbReference type="Proteomes" id="UP000034531"/>
    </source>
</evidence>
<dbReference type="InterPro" id="IPR003029">
    <property type="entry name" value="S1_domain"/>
</dbReference>
<dbReference type="PANTHER" id="PTHR11252:SF0">
    <property type="entry name" value="POLYRIBONUCLEOTIDE NUCLEOTIDYLTRANSFERASE 1, MITOCHONDRIAL"/>
    <property type="match status" value="1"/>
</dbReference>
<keyword evidence="4" id="KW-0548">Nucleotidyltransferase</keyword>
<dbReference type="InterPro" id="IPR036456">
    <property type="entry name" value="PNPase_PH_RNA-bd_sf"/>
</dbReference>
<proteinExistence type="inferred from homology"/>
<dbReference type="InterPro" id="IPR004087">
    <property type="entry name" value="KH_dom"/>
</dbReference>
<dbReference type="InterPro" id="IPR036345">
    <property type="entry name" value="ExoRNase_PH_dom2_sf"/>
</dbReference>
<keyword evidence="5 7" id="KW-0694">RNA-binding</keyword>
<dbReference type="EC" id="2.7.7.8" evidence="2 6"/>
<dbReference type="GO" id="GO:0004654">
    <property type="term" value="F:polyribonucleotide nucleotidyltransferase activity"/>
    <property type="evidence" value="ECO:0007669"/>
    <property type="project" value="UniProtKB-UniRule"/>
</dbReference>
<dbReference type="SUPFAM" id="SSF50249">
    <property type="entry name" value="Nucleic acid-binding proteins"/>
    <property type="match status" value="1"/>
</dbReference>
<dbReference type="SUPFAM" id="SSF46915">
    <property type="entry name" value="Polynucleotide phosphorylase/guanosine pentaphosphate synthase (PNPase/GPSI), domain 3"/>
    <property type="match status" value="1"/>
</dbReference>
<dbReference type="InterPro" id="IPR004088">
    <property type="entry name" value="KH_dom_type_1"/>
</dbReference>
<dbReference type="FunFam" id="3.30.1370.10:FF:000001">
    <property type="entry name" value="Polyribonucleotide nucleotidyltransferase"/>
    <property type="match status" value="1"/>
</dbReference>
<dbReference type="InterPro" id="IPR015847">
    <property type="entry name" value="ExoRNase_PH_dom2"/>
</dbReference>
<dbReference type="NCBIfam" id="NF008805">
    <property type="entry name" value="PRK11824.1"/>
    <property type="match status" value="1"/>
</dbReference>
<dbReference type="GO" id="GO:0000175">
    <property type="term" value="F:3'-5'-RNA exonuclease activity"/>
    <property type="evidence" value="ECO:0007669"/>
    <property type="project" value="TreeGrafter"/>
</dbReference>
<dbReference type="Gene3D" id="3.30.230.70">
    <property type="entry name" value="GHMP Kinase, N-terminal domain"/>
    <property type="match status" value="2"/>
</dbReference>
<dbReference type="InterPro" id="IPR001247">
    <property type="entry name" value="ExoRNase_PH_dom1"/>
</dbReference>
<evidence type="ECO:0000256" key="8">
    <source>
        <dbReference type="SAM" id="Coils"/>
    </source>
</evidence>
<dbReference type="Pfam" id="PF00013">
    <property type="entry name" value="KH_1"/>
    <property type="match status" value="1"/>
</dbReference>
<dbReference type="FunFam" id="3.30.230.70:FF:000001">
    <property type="entry name" value="Polyribonucleotide nucleotidyltransferase"/>
    <property type="match status" value="1"/>
</dbReference>
<dbReference type="EMBL" id="LBYI01000045">
    <property type="protein sequence ID" value="KKR48197.1"/>
    <property type="molecule type" value="Genomic_DNA"/>
</dbReference>
<feature type="coiled-coil region" evidence="8">
    <location>
        <begin position="512"/>
        <end position="539"/>
    </location>
</feature>
<evidence type="ECO:0000256" key="5">
    <source>
        <dbReference type="ARBA" id="ARBA00022884"/>
    </source>
</evidence>
<reference evidence="10 11" key="1">
    <citation type="journal article" date="2015" name="Nature">
        <title>rRNA introns, odd ribosomes, and small enigmatic genomes across a large radiation of phyla.</title>
        <authorList>
            <person name="Brown C.T."/>
            <person name="Hug L.A."/>
            <person name="Thomas B.C."/>
            <person name="Sharon I."/>
            <person name="Castelle C.J."/>
            <person name="Singh A."/>
            <person name="Wilkins M.J."/>
            <person name="Williams K.H."/>
            <person name="Banfield J.F."/>
        </authorList>
    </citation>
    <scope>NUCLEOTIDE SEQUENCE [LARGE SCALE GENOMIC DNA]</scope>
</reference>
<evidence type="ECO:0000256" key="2">
    <source>
        <dbReference type="ARBA" id="ARBA00012416"/>
    </source>
</evidence>
<comment type="similarity">
    <text evidence="1">Belongs to the polyribonucleotide nucleotidyltransferase family.</text>
</comment>
<protein>
    <recommendedName>
        <fullName evidence="2 6">Polyribonucleotide nucleotidyltransferase</fullName>
        <ecNumber evidence="2 6">2.7.7.8</ecNumber>
    </recommendedName>
</protein>
<dbReference type="AlphaFoldDB" id="A0A0G0UDI1"/>
<dbReference type="InterPro" id="IPR012162">
    <property type="entry name" value="PNPase"/>
</dbReference>
<dbReference type="Gene3D" id="3.30.1370.10">
    <property type="entry name" value="K Homology domain, type 1"/>
    <property type="match status" value="1"/>
</dbReference>
<dbReference type="SMART" id="SM00316">
    <property type="entry name" value="S1"/>
    <property type="match status" value="1"/>
</dbReference>
<dbReference type="InterPro" id="IPR036612">
    <property type="entry name" value="KH_dom_type_1_sf"/>
</dbReference>
<dbReference type="CDD" id="cd02393">
    <property type="entry name" value="KH-I_PNPase"/>
    <property type="match status" value="1"/>
</dbReference>
<dbReference type="GO" id="GO:0005829">
    <property type="term" value="C:cytosol"/>
    <property type="evidence" value="ECO:0007669"/>
    <property type="project" value="TreeGrafter"/>
</dbReference>
<evidence type="ECO:0000256" key="3">
    <source>
        <dbReference type="ARBA" id="ARBA00022679"/>
    </source>
</evidence>
<dbReference type="SUPFAM" id="SSF55666">
    <property type="entry name" value="Ribonuclease PH domain 2-like"/>
    <property type="match status" value="2"/>
</dbReference>
<dbReference type="InterPro" id="IPR020568">
    <property type="entry name" value="Ribosomal_Su5_D2-typ_SF"/>
</dbReference>
<dbReference type="CDD" id="cd11363">
    <property type="entry name" value="RNase_PH_PNPase_1"/>
    <property type="match status" value="1"/>
</dbReference>
<dbReference type="CDD" id="cd11364">
    <property type="entry name" value="RNase_PH_PNPase_2"/>
    <property type="match status" value="1"/>
</dbReference>
<evidence type="ECO:0000313" key="10">
    <source>
        <dbReference type="EMBL" id="KKR48197.1"/>
    </source>
</evidence>
<dbReference type="PROSITE" id="PS50084">
    <property type="entry name" value="KH_TYPE_1"/>
    <property type="match status" value="1"/>
</dbReference>
<dbReference type="PIRSF" id="PIRSF005499">
    <property type="entry name" value="PNPase"/>
    <property type="match status" value="1"/>
</dbReference>
<dbReference type="Proteomes" id="UP000034531">
    <property type="component" value="Unassembled WGS sequence"/>
</dbReference>
<dbReference type="GO" id="GO:0003723">
    <property type="term" value="F:RNA binding"/>
    <property type="evidence" value="ECO:0007669"/>
    <property type="project" value="UniProtKB-UniRule"/>
</dbReference>
<keyword evidence="3 10" id="KW-0808">Transferase</keyword>
<evidence type="ECO:0000259" key="9">
    <source>
        <dbReference type="PROSITE" id="PS50126"/>
    </source>
</evidence>
<gene>
    <name evidence="10" type="ORF">UT84_C0045G0008</name>
</gene>
<organism evidence="10 11">
    <name type="scientific">Candidatus Curtissbacteria bacterium GW2011_GWA1_40_16</name>
    <dbReference type="NCBI Taxonomy" id="1618405"/>
    <lineage>
        <taxon>Bacteria</taxon>
        <taxon>Candidatus Curtissiibacteriota</taxon>
    </lineage>
</organism>
<comment type="caution">
    <text evidence="10">The sequence shown here is derived from an EMBL/GenBank/DDBJ whole genome shotgun (WGS) entry which is preliminary data.</text>
</comment>
<dbReference type="SUPFAM" id="SSF54211">
    <property type="entry name" value="Ribosomal protein S5 domain 2-like"/>
    <property type="match status" value="2"/>
</dbReference>
<dbReference type="Pfam" id="PF01138">
    <property type="entry name" value="RNase_PH"/>
    <property type="match status" value="2"/>
</dbReference>
<dbReference type="SUPFAM" id="SSF54791">
    <property type="entry name" value="Eukaryotic type KH-domain (KH-domain type I)"/>
    <property type="match status" value="1"/>
</dbReference>
<dbReference type="SMART" id="SM00322">
    <property type="entry name" value="KH"/>
    <property type="match status" value="1"/>
</dbReference>
<evidence type="ECO:0000256" key="4">
    <source>
        <dbReference type="ARBA" id="ARBA00022695"/>
    </source>
</evidence>
<dbReference type="InterPro" id="IPR027408">
    <property type="entry name" value="PNPase/RNase_PH_dom_sf"/>
</dbReference>
<name>A0A0G0UDI1_9BACT</name>
<dbReference type="Pfam" id="PF03725">
    <property type="entry name" value="RNase_PH_C"/>
    <property type="match status" value="2"/>
</dbReference>
<dbReference type="PROSITE" id="PS50126">
    <property type="entry name" value="S1"/>
    <property type="match status" value="1"/>
</dbReference>
<feature type="non-terminal residue" evidence="10">
    <location>
        <position position="679"/>
    </location>
</feature>
<dbReference type="Gene3D" id="2.40.50.140">
    <property type="entry name" value="Nucleic acid-binding proteins"/>
    <property type="match status" value="1"/>
</dbReference>
<keyword evidence="8" id="KW-0175">Coiled coil</keyword>
<dbReference type="GO" id="GO:0006402">
    <property type="term" value="P:mRNA catabolic process"/>
    <property type="evidence" value="ECO:0007669"/>
    <property type="project" value="UniProtKB-UniRule"/>
</dbReference>
<dbReference type="PANTHER" id="PTHR11252">
    <property type="entry name" value="POLYRIBONUCLEOTIDE NUCLEOTIDYLTRANSFERASE"/>
    <property type="match status" value="1"/>
</dbReference>
<dbReference type="InterPro" id="IPR012340">
    <property type="entry name" value="NA-bd_OB-fold"/>
</dbReference>
<evidence type="ECO:0000256" key="1">
    <source>
        <dbReference type="ARBA" id="ARBA00007404"/>
    </source>
</evidence>
<evidence type="ECO:0000256" key="7">
    <source>
        <dbReference type="PROSITE-ProRule" id="PRU00117"/>
    </source>
</evidence>